<feature type="non-terminal residue" evidence="1">
    <location>
        <position position="1"/>
    </location>
</feature>
<name>A0A564YZJ6_HYMDI</name>
<organism evidence="1 2">
    <name type="scientific">Hymenolepis diminuta</name>
    <name type="common">Rat tapeworm</name>
    <dbReference type="NCBI Taxonomy" id="6216"/>
    <lineage>
        <taxon>Eukaryota</taxon>
        <taxon>Metazoa</taxon>
        <taxon>Spiralia</taxon>
        <taxon>Lophotrochozoa</taxon>
        <taxon>Platyhelminthes</taxon>
        <taxon>Cestoda</taxon>
        <taxon>Eucestoda</taxon>
        <taxon>Cyclophyllidea</taxon>
        <taxon>Hymenolepididae</taxon>
        <taxon>Hymenolepis</taxon>
    </lineage>
</organism>
<dbReference type="EMBL" id="CABIJS010000455">
    <property type="protein sequence ID" value="VUZ52068.1"/>
    <property type="molecule type" value="Genomic_DNA"/>
</dbReference>
<gene>
    <name evidence="1" type="ORF">WMSIL1_LOCUS10602</name>
</gene>
<keyword evidence="2" id="KW-1185">Reference proteome</keyword>
<accession>A0A564YZJ6</accession>
<reference evidence="1 2" key="1">
    <citation type="submission" date="2019-07" db="EMBL/GenBank/DDBJ databases">
        <authorList>
            <person name="Jastrzebski P J."/>
            <person name="Paukszto L."/>
            <person name="Jastrzebski P J."/>
        </authorList>
    </citation>
    <scope>NUCLEOTIDE SEQUENCE [LARGE SCALE GENOMIC DNA]</scope>
    <source>
        <strain evidence="1 2">WMS-il1</strain>
    </source>
</reference>
<sequence>CLRFPLISSIPHHAPLSTSLPLPHFNPRCDFFGYIFGLINSWCSAPPLVLALTQTATSW</sequence>
<evidence type="ECO:0000313" key="1">
    <source>
        <dbReference type="EMBL" id="VUZ52068.1"/>
    </source>
</evidence>
<evidence type="ECO:0000313" key="2">
    <source>
        <dbReference type="Proteomes" id="UP000321570"/>
    </source>
</evidence>
<protein>
    <submittedName>
        <fullName evidence="1">Uncharacterized protein</fullName>
    </submittedName>
</protein>
<proteinExistence type="predicted"/>
<dbReference type="AlphaFoldDB" id="A0A564YZJ6"/>
<dbReference type="Proteomes" id="UP000321570">
    <property type="component" value="Unassembled WGS sequence"/>
</dbReference>